<dbReference type="EMBL" id="CAEKKB010000005">
    <property type="protein sequence ID" value="CAB4310859.1"/>
    <property type="molecule type" value="Genomic_DNA"/>
</dbReference>
<evidence type="ECO:0000313" key="2">
    <source>
        <dbReference type="EMBL" id="CAB4310859.1"/>
    </source>
</evidence>
<name>A0A6J5XAY8_PRUAR</name>
<evidence type="ECO:0000256" key="1">
    <source>
        <dbReference type="SAM" id="MobiDB-lite"/>
    </source>
</evidence>
<dbReference type="Proteomes" id="UP000507245">
    <property type="component" value="Unassembled WGS sequence"/>
</dbReference>
<dbReference type="AlphaFoldDB" id="A0A6J5XAY8"/>
<feature type="region of interest" description="Disordered" evidence="1">
    <location>
        <begin position="57"/>
        <end position="92"/>
    </location>
</feature>
<proteinExistence type="predicted"/>
<keyword evidence="3" id="KW-1185">Reference proteome</keyword>
<sequence length="127" mass="14078">MLLYSVFTSRGCVCAGMHNRSGKGKKCNQRPSECELHTHPRRCLSLSGGIERWRDEYRESRGREEEGQKRTAGSGLEVIGRSSSTAKVKRGGQCPSWLTQGKLMALESCTRNTNNNVDLMSASTKNP</sequence>
<organism evidence="2 3">
    <name type="scientific">Prunus armeniaca</name>
    <name type="common">Apricot</name>
    <name type="synonym">Armeniaca vulgaris</name>
    <dbReference type="NCBI Taxonomy" id="36596"/>
    <lineage>
        <taxon>Eukaryota</taxon>
        <taxon>Viridiplantae</taxon>
        <taxon>Streptophyta</taxon>
        <taxon>Embryophyta</taxon>
        <taxon>Tracheophyta</taxon>
        <taxon>Spermatophyta</taxon>
        <taxon>Magnoliopsida</taxon>
        <taxon>eudicotyledons</taxon>
        <taxon>Gunneridae</taxon>
        <taxon>Pentapetalae</taxon>
        <taxon>rosids</taxon>
        <taxon>fabids</taxon>
        <taxon>Rosales</taxon>
        <taxon>Rosaceae</taxon>
        <taxon>Amygdaloideae</taxon>
        <taxon>Amygdaleae</taxon>
        <taxon>Prunus</taxon>
    </lineage>
</organism>
<reference evidence="3" key="1">
    <citation type="journal article" date="2020" name="Genome Biol.">
        <title>Gamete binning: chromosome-level and haplotype-resolved genome assembly enabled by high-throughput single-cell sequencing of gamete genomes.</title>
        <authorList>
            <person name="Campoy J.A."/>
            <person name="Sun H."/>
            <person name="Goel M."/>
            <person name="Jiao W.-B."/>
            <person name="Folz-Donahue K."/>
            <person name="Wang N."/>
            <person name="Rubio M."/>
            <person name="Liu C."/>
            <person name="Kukat C."/>
            <person name="Ruiz D."/>
            <person name="Huettel B."/>
            <person name="Schneeberger K."/>
        </authorList>
    </citation>
    <scope>NUCLEOTIDE SEQUENCE [LARGE SCALE GENOMIC DNA]</scope>
    <source>
        <strain evidence="3">cv. Rojo Pasion</strain>
    </source>
</reference>
<accession>A0A6J5XAY8</accession>
<protein>
    <submittedName>
        <fullName evidence="2">Uncharacterized protein</fullName>
    </submittedName>
</protein>
<gene>
    <name evidence="2" type="ORF">ORAREDHAP_LOCUS32857</name>
</gene>
<evidence type="ECO:0000313" key="3">
    <source>
        <dbReference type="Proteomes" id="UP000507245"/>
    </source>
</evidence>
<feature type="compositionally biased region" description="Basic and acidic residues" evidence="1">
    <location>
        <begin position="57"/>
        <end position="69"/>
    </location>
</feature>